<dbReference type="SUPFAM" id="SSF51261">
    <property type="entry name" value="Duplicated hybrid motif"/>
    <property type="match status" value="1"/>
</dbReference>
<dbReference type="PANTHER" id="PTHR21666">
    <property type="entry name" value="PEPTIDASE-RELATED"/>
    <property type="match status" value="1"/>
</dbReference>
<dbReference type="GO" id="GO:0004222">
    <property type="term" value="F:metalloendopeptidase activity"/>
    <property type="evidence" value="ECO:0007669"/>
    <property type="project" value="TreeGrafter"/>
</dbReference>
<dbReference type="Proteomes" id="UP000824159">
    <property type="component" value="Unassembled WGS sequence"/>
</dbReference>
<reference evidence="4" key="2">
    <citation type="journal article" date="2021" name="PeerJ">
        <title>Extensive microbial diversity within the chicken gut microbiome revealed by metagenomics and culture.</title>
        <authorList>
            <person name="Gilroy R."/>
            <person name="Ravi A."/>
            <person name="Getino M."/>
            <person name="Pursley I."/>
            <person name="Horton D.L."/>
            <person name="Alikhan N.F."/>
            <person name="Baker D."/>
            <person name="Gharbi K."/>
            <person name="Hall N."/>
            <person name="Watson M."/>
            <person name="Adriaenssens E.M."/>
            <person name="Foster-Nyarko E."/>
            <person name="Jarju S."/>
            <person name="Secka A."/>
            <person name="Antonio M."/>
            <person name="Oren A."/>
            <person name="Chaudhuri R.R."/>
            <person name="La Ragione R."/>
            <person name="Hildebrand F."/>
            <person name="Pallen M.J."/>
        </authorList>
    </citation>
    <scope>NUCLEOTIDE SEQUENCE</scope>
    <source>
        <strain evidence="4">CHK176-22527</strain>
    </source>
</reference>
<sequence>MGTVIAIIVMTIISSSASAVEAAVKEGWEPPVLTAEGSVVKPPWYITVDGRKVALVESKEAANKAVSNVIERYAGNENSVLDVKIEEKTSAEKMELKNGDKMPEVLTVKEAEEKLISGNGGKSYITVTTTEEEIDSEVIDFTEEYRPDDELYVGESEVESEGKQGSKEIVKRVVKQNGNTVEEEIVDEEIKEEPRERIIRTGTKKTADYGNSSSMYEEGDLSYDEDAVYMKLKTPVNGGRISSDFGQRNGDFHRGLDIALPQGSDIYAADSGYVYYSGWCGSYGNIVKIDHGNGMQTYYAHCSELLVNSGQRVERGERIALVGSTGNSTGPHVHFEVIINRSCVNPIEFIDF</sequence>
<evidence type="ECO:0000256" key="2">
    <source>
        <dbReference type="SAM" id="SignalP"/>
    </source>
</evidence>
<dbReference type="SMART" id="SM01208">
    <property type="entry name" value="G5"/>
    <property type="match status" value="1"/>
</dbReference>
<reference evidence="4" key="1">
    <citation type="submission" date="2020-10" db="EMBL/GenBank/DDBJ databases">
        <authorList>
            <person name="Gilroy R."/>
        </authorList>
    </citation>
    <scope>NUCLEOTIDE SEQUENCE</scope>
    <source>
        <strain evidence="4">CHK176-22527</strain>
    </source>
</reference>
<dbReference type="Gene3D" id="2.20.230.10">
    <property type="entry name" value="Resuscitation-promoting factor rpfb"/>
    <property type="match status" value="1"/>
</dbReference>
<dbReference type="Pfam" id="PF07501">
    <property type="entry name" value="G5"/>
    <property type="match status" value="1"/>
</dbReference>
<dbReference type="InterPro" id="IPR011055">
    <property type="entry name" value="Dup_hybrid_motif"/>
</dbReference>
<feature type="chain" id="PRO_5039370929" evidence="2">
    <location>
        <begin position="20"/>
        <end position="352"/>
    </location>
</feature>
<comment type="caution">
    <text evidence="4">The sequence shown here is derived from an EMBL/GenBank/DDBJ whole genome shotgun (WGS) entry which is preliminary data.</text>
</comment>
<evidence type="ECO:0000256" key="1">
    <source>
        <dbReference type="ARBA" id="ARBA00022729"/>
    </source>
</evidence>
<dbReference type="EMBL" id="DVLX01000031">
    <property type="protein sequence ID" value="HIT99220.1"/>
    <property type="molecule type" value="Genomic_DNA"/>
</dbReference>
<evidence type="ECO:0000313" key="4">
    <source>
        <dbReference type="EMBL" id="HIT99220.1"/>
    </source>
</evidence>
<accession>A0A9D1HBL1</accession>
<proteinExistence type="predicted"/>
<protein>
    <submittedName>
        <fullName evidence="4">Peptidoglycan DD-metalloendopeptidase family protein</fullName>
    </submittedName>
</protein>
<dbReference type="PROSITE" id="PS51109">
    <property type="entry name" value="G5"/>
    <property type="match status" value="1"/>
</dbReference>
<dbReference type="CDD" id="cd12797">
    <property type="entry name" value="M23_peptidase"/>
    <property type="match status" value="1"/>
</dbReference>
<dbReference type="AlphaFoldDB" id="A0A9D1HBL1"/>
<evidence type="ECO:0000259" key="3">
    <source>
        <dbReference type="PROSITE" id="PS51109"/>
    </source>
</evidence>
<feature type="signal peptide" evidence="2">
    <location>
        <begin position="1"/>
        <end position="19"/>
    </location>
</feature>
<keyword evidence="1 2" id="KW-0732">Signal</keyword>
<dbReference type="InterPro" id="IPR011098">
    <property type="entry name" value="G5_dom"/>
</dbReference>
<name>A0A9D1HBL1_9FIRM</name>
<gene>
    <name evidence="4" type="ORF">IAD12_03080</name>
</gene>
<evidence type="ECO:0000313" key="5">
    <source>
        <dbReference type="Proteomes" id="UP000824159"/>
    </source>
</evidence>
<dbReference type="Pfam" id="PF01551">
    <property type="entry name" value="Peptidase_M23"/>
    <property type="match status" value="1"/>
</dbReference>
<dbReference type="PANTHER" id="PTHR21666:SF270">
    <property type="entry name" value="MUREIN HYDROLASE ACTIVATOR ENVC"/>
    <property type="match status" value="1"/>
</dbReference>
<organism evidence="4 5">
    <name type="scientific">Candidatus Allocopromorpha excrementavium</name>
    <dbReference type="NCBI Taxonomy" id="2840741"/>
    <lineage>
        <taxon>Bacteria</taxon>
        <taxon>Bacillati</taxon>
        <taxon>Bacillota</taxon>
        <taxon>Clostridia</taxon>
        <taxon>Eubacteriales</taxon>
        <taxon>Eubacteriaceae</taxon>
        <taxon>Eubacteriaceae incertae sedis</taxon>
        <taxon>Candidatus Allocopromorpha</taxon>
    </lineage>
</organism>
<dbReference type="InterPro" id="IPR050570">
    <property type="entry name" value="Cell_wall_metabolism_enzyme"/>
</dbReference>
<dbReference type="Gene3D" id="2.70.70.10">
    <property type="entry name" value="Glucose Permease (Domain IIA)"/>
    <property type="match status" value="1"/>
</dbReference>
<feature type="domain" description="G5" evidence="3">
    <location>
        <begin position="125"/>
        <end position="205"/>
    </location>
</feature>
<dbReference type="InterPro" id="IPR016047">
    <property type="entry name" value="M23ase_b-sheet_dom"/>
</dbReference>